<organism evidence="2 3">
    <name type="scientific">Halotia branconii CENA392</name>
    <dbReference type="NCBI Taxonomy" id="1539056"/>
    <lineage>
        <taxon>Bacteria</taxon>
        <taxon>Bacillati</taxon>
        <taxon>Cyanobacteriota</taxon>
        <taxon>Cyanophyceae</taxon>
        <taxon>Nostocales</taxon>
        <taxon>Nodulariaceae</taxon>
        <taxon>Halotia</taxon>
    </lineage>
</organism>
<dbReference type="Proteomes" id="UP001223520">
    <property type="component" value="Chromosome"/>
</dbReference>
<dbReference type="AlphaFoldDB" id="A0AAJ6P9M2"/>
<keyword evidence="1" id="KW-0812">Transmembrane</keyword>
<gene>
    <name evidence="2" type="ORF">QI031_00185</name>
</gene>
<evidence type="ECO:0000313" key="3">
    <source>
        <dbReference type="Proteomes" id="UP001223520"/>
    </source>
</evidence>
<accession>A0AAJ6P9M2</accession>
<keyword evidence="3" id="KW-1185">Reference proteome</keyword>
<evidence type="ECO:0000256" key="1">
    <source>
        <dbReference type="SAM" id="Phobius"/>
    </source>
</evidence>
<dbReference type="RefSeq" id="WP_281483236.1">
    <property type="nucleotide sequence ID" value="NZ_CP124543.1"/>
</dbReference>
<protein>
    <submittedName>
        <fullName evidence="2">Uncharacterized protein</fullName>
    </submittedName>
</protein>
<proteinExistence type="predicted"/>
<dbReference type="EMBL" id="CP124543">
    <property type="protein sequence ID" value="WGV25979.1"/>
    <property type="molecule type" value="Genomic_DNA"/>
</dbReference>
<evidence type="ECO:0000313" key="2">
    <source>
        <dbReference type="EMBL" id="WGV25979.1"/>
    </source>
</evidence>
<reference evidence="2 3" key="1">
    <citation type="journal article" date="2023" name="Limnol Oceanogr Lett">
        <title>Environmental adaptations by the intertidal Antarctic cyanobacterium Halotia branconii CENA392 as revealed using long-read genome sequencing.</title>
        <authorList>
            <person name="Dextro R.B."/>
            <person name="Delbaje E."/>
            <person name="Freitas P.N.N."/>
            <person name="Geraldes V."/>
            <person name="Pinto E."/>
            <person name="Long P.F."/>
            <person name="Fiore M.F."/>
        </authorList>
    </citation>
    <scope>NUCLEOTIDE SEQUENCE [LARGE SCALE GENOMIC DNA]</scope>
    <source>
        <strain evidence="2 3">CENA392</strain>
    </source>
</reference>
<sequence length="88" mass="9680">MNRLSRWQYLRYVAWFLAGVSGANLIGLLIAPTWQLTWGIRIIASVAIASTWGRSNGESLLELPQETRITITAIALSVQLGLLLAAWG</sequence>
<feature type="transmembrane region" description="Helical" evidence="1">
    <location>
        <begin position="12"/>
        <end position="32"/>
    </location>
</feature>
<keyword evidence="1" id="KW-1133">Transmembrane helix</keyword>
<name>A0AAJ6P9M2_9CYAN</name>
<dbReference type="KEGG" id="hbq:QI031_00185"/>
<keyword evidence="1" id="KW-0472">Membrane</keyword>